<dbReference type="InterPro" id="IPR036388">
    <property type="entry name" value="WH-like_DNA-bd_sf"/>
</dbReference>
<evidence type="ECO:0000256" key="4">
    <source>
        <dbReference type="ARBA" id="ARBA00023163"/>
    </source>
</evidence>
<dbReference type="PANTHER" id="PTHR30537:SF5">
    <property type="entry name" value="HTH-TYPE TRANSCRIPTIONAL ACTIVATOR TTDR-RELATED"/>
    <property type="match status" value="1"/>
</dbReference>
<dbReference type="InterPro" id="IPR058163">
    <property type="entry name" value="LysR-type_TF_proteobact-type"/>
</dbReference>
<comment type="similarity">
    <text evidence="1">Belongs to the LysR transcriptional regulatory family.</text>
</comment>
<dbReference type="InterPro" id="IPR005119">
    <property type="entry name" value="LysR_subst-bd"/>
</dbReference>
<evidence type="ECO:0000256" key="2">
    <source>
        <dbReference type="ARBA" id="ARBA00023015"/>
    </source>
</evidence>
<organism evidence="6 7">
    <name type="scientific">Paraburkholderia hiiakae</name>
    <dbReference type="NCBI Taxonomy" id="1081782"/>
    <lineage>
        <taxon>Bacteria</taxon>
        <taxon>Pseudomonadati</taxon>
        <taxon>Pseudomonadota</taxon>
        <taxon>Betaproteobacteria</taxon>
        <taxon>Burkholderiales</taxon>
        <taxon>Burkholderiaceae</taxon>
        <taxon>Paraburkholderia</taxon>
    </lineage>
</organism>
<dbReference type="Gene3D" id="3.40.190.290">
    <property type="match status" value="1"/>
</dbReference>
<dbReference type="Pfam" id="PF03466">
    <property type="entry name" value="LysR_substrate"/>
    <property type="match status" value="1"/>
</dbReference>
<protein>
    <submittedName>
        <fullName evidence="6">HTH-type transcriptional regulator DmlR</fullName>
    </submittedName>
</protein>
<feature type="domain" description="HTH lysR-type" evidence="5">
    <location>
        <begin position="1"/>
        <end position="53"/>
    </location>
</feature>
<sequence length="306" mass="33322">MRVFLRVAENNSFSRAAVSLDLSNAAVTRYIALLEAHLDTRLLNRTTRSLSLTEAGQAYLHGCRQMLDLMETIESSVGRGASEPNGTLKLVAAPSFSHVELSPLVKRYCERYPKVRLDLQLLHRSVDLVESGFDVGILAASQVSASTLIMRPLASPRSVAVASPAWVERHGEPVTPAQLSACGMLVPSRDIHTGEWCFVDAYGEEQVVSVPALCTVNDWIMLRELVRVQMGVAILPVAYVKDDLESGALVQVLGGYEIRGGVKELALVYPGRRHMSPKARAFIDLAIEYFQSECEVGAMAAVAQAA</sequence>
<comment type="caution">
    <text evidence="6">The sequence shown here is derived from an EMBL/GenBank/DDBJ whole genome shotgun (WGS) entry which is preliminary data.</text>
</comment>
<dbReference type="Pfam" id="PF00126">
    <property type="entry name" value="HTH_1"/>
    <property type="match status" value="1"/>
</dbReference>
<evidence type="ECO:0000313" key="7">
    <source>
        <dbReference type="Proteomes" id="UP000656319"/>
    </source>
</evidence>
<dbReference type="SUPFAM" id="SSF53850">
    <property type="entry name" value="Periplasmic binding protein-like II"/>
    <property type="match status" value="1"/>
</dbReference>
<keyword evidence="3" id="KW-0238">DNA-binding</keyword>
<dbReference type="PROSITE" id="PS50931">
    <property type="entry name" value="HTH_LYSR"/>
    <property type="match status" value="1"/>
</dbReference>
<name>A0ABN7IFD4_9BURK</name>
<evidence type="ECO:0000256" key="1">
    <source>
        <dbReference type="ARBA" id="ARBA00009437"/>
    </source>
</evidence>
<dbReference type="Proteomes" id="UP000656319">
    <property type="component" value="Unassembled WGS sequence"/>
</dbReference>
<dbReference type="CDD" id="cd08422">
    <property type="entry name" value="PBP2_CrgA_like"/>
    <property type="match status" value="1"/>
</dbReference>
<dbReference type="InterPro" id="IPR000847">
    <property type="entry name" value="LysR_HTH_N"/>
</dbReference>
<accession>A0ABN7IFD4</accession>
<dbReference type="SUPFAM" id="SSF46785">
    <property type="entry name" value="Winged helix' DNA-binding domain"/>
    <property type="match status" value="1"/>
</dbReference>
<dbReference type="Gene3D" id="1.10.10.10">
    <property type="entry name" value="Winged helix-like DNA-binding domain superfamily/Winged helix DNA-binding domain"/>
    <property type="match status" value="1"/>
</dbReference>
<keyword evidence="7" id="KW-1185">Reference proteome</keyword>
<evidence type="ECO:0000313" key="6">
    <source>
        <dbReference type="EMBL" id="CAD6558101.1"/>
    </source>
</evidence>
<keyword evidence="2" id="KW-0805">Transcription regulation</keyword>
<dbReference type="EMBL" id="CAJHCQ010000024">
    <property type="protein sequence ID" value="CAD6558101.1"/>
    <property type="molecule type" value="Genomic_DNA"/>
</dbReference>
<reference evidence="6 7" key="1">
    <citation type="submission" date="2020-10" db="EMBL/GenBank/DDBJ databases">
        <authorList>
            <person name="Peeters C."/>
        </authorList>
    </citation>
    <scope>NUCLEOTIDE SEQUENCE [LARGE SCALE GENOMIC DNA]</scope>
    <source>
        <strain evidence="6 7">LMG 27952</strain>
    </source>
</reference>
<gene>
    <name evidence="6" type="primary">dmlR_48</name>
    <name evidence="6" type="ORF">LMG27952_06532</name>
</gene>
<evidence type="ECO:0000259" key="5">
    <source>
        <dbReference type="PROSITE" id="PS50931"/>
    </source>
</evidence>
<dbReference type="InterPro" id="IPR036390">
    <property type="entry name" value="WH_DNA-bd_sf"/>
</dbReference>
<proteinExistence type="inferred from homology"/>
<evidence type="ECO:0000256" key="3">
    <source>
        <dbReference type="ARBA" id="ARBA00023125"/>
    </source>
</evidence>
<keyword evidence="4" id="KW-0804">Transcription</keyword>
<dbReference type="PANTHER" id="PTHR30537">
    <property type="entry name" value="HTH-TYPE TRANSCRIPTIONAL REGULATOR"/>
    <property type="match status" value="1"/>
</dbReference>